<feature type="domain" description="Putative Flp pilus-assembly TadG-like N-terminal" evidence="2">
    <location>
        <begin position="10"/>
        <end position="55"/>
    </location>
</feature>
<dbReference type="CDD" id="cd00198">
    <property type="entry name" value="vWFA"/>
    <property type="match status" value="1"/>
</dbReference>
<dbReference type="SUPFAM" id="SSF53300">
    <property type="entry name" value="vWA-like"/>
    <property type="match status" value="1"/>
</dbReference>
<reference evidence="3" key="1">
    <citation type="submission" date="2021-03" db="EMBL/GenBank/DDBJ databases">
        <title>Genome sequencing and assembly of Tianweitania sediminis.</title>
        <authorList>
            <person name="Chhetri G."/>
        </authorList>
    </citation>
    <scope>NUCLEOTIDE SEQUENCE</scope>
    <source>
        <strain evidence="3">Z8</strain>
    </source>
</reference>
<keyword evidence="1" id="KW-0812">Transmembrane</keyword>
<dbReference type="RefSeq" id="WP_209333605.1">
    <property type="nucleotide sequence ID" value="NZ_JAGIYY010000001.1"/>
</dbReference>
<dbReference type="AlphaFoldDB" id="A0A8J7UIB1"/>
<dbReference type="InterPro" id="IPR028087">
    <property type="entry name" value="Tad_N"/>
</dbReference>
<proteinExistence type="predicted"/>
<dbReference type="EMBL" id="JAGIYY010000001">
    <property type="protein sequence ID" value="MBP0437610.1"/>
    <property type="molecule type" value="Genomic_DNA"/>
</dbReference>
<dbReference type="Pfam" id="PF13400">
    <property type="entry name" value="Tad"/>
    <property type="match status" value="1"/>
</dbReference>
<protein>
    <recommendedName>
        <fullName evidence="2">Putative Flp pilus-assembly TadG-like N-terminal domain-containing protein</fullName>
    </recommendedName>
</protein>
<dbReference type="Gene3D" id="3.40.50.410">
    <property type="entry name" value="von Willebrand factor, type A domain"/>
    <property type="match status" value="2"/>
</dbReference>
<evidence type="ECO:0000256" key="1">
    <source>
        <dbReference type="SAM" id="Phobius"/>
    </source>
</evidence>
<evidence type="ECO:0000259" key="2">
    <source>
        <dbReference type="Pfam" id="PF13400"/>
    </source>
</evidence>
<name>A0A8J7UIB1_9HYPH</name>
<keyword evidence="4" id="KW-1185">Reference proteome</keyword>
<feature type="transmembrane region" description="Helical" evidence="1">
    <location>
        <begin position="12"/>
        <end position="31"/>
    </location>
</feature>
<evidence type="ECO:0000313" key="3">
    <source>
        <dbReference type="EMBL" id="MBP0437610.1"/>
    </source>
</evidence>
<organism evidence="3 4">
    <name type="scientific">Tianweitania sediminis</name>
    <dbReference type="NCBI Taxonomy" id="1502156"/>
    <lineage>
        <taxon>Bacteria</taxon>
        <taxon>Pseudomonadati</taxon>
        <taxon>Pseudomonadota</taxon>
        <taxon>Alphaproteobacteria</taxon>
        <taxon>Hyphomicrobiales</taxon>
        <taxon>Phyllobacteriaceae</taxon>
        <taxon>Tianweitania</taxon>
    </lineage>
</organism>
<evidence type="ECO:0000313" key="4">
    <source>
        <dbReference type="Proteomes" id="UP000666240"/>
    </source>
</evidence>
<dbReference type="Proteomes" id="UP000666240">
    <property type="component" value="Unassembled WGS sequence"/>
</dbReference>
<accession>A0A8J7UIB1</accession>
<gene>
    <name evidence="3" type="ORF">J5Y06_02940</name>
</gene>
<dbReference type="InterPro" id="IPR036465">
    <property type="entry name" value="vWFA_dom_sf"/>
</dbReference>
<comment type="caution">
    <text evidence="3">The sequence shown here is derived from an EMBL/GenBank/DDBJ whole genome shotgun (WGS) entry which is preliminary data.</text>
</comment>
<sequence>MIDFLKSKSGNIALSAAVMLPALVGGVGMAIDYSRLTDARSVLQQSADAAVLAAAKMPHNDAQRRQVFEQVLRTNSGGDLRISKLDLAIRDTLNEVELTGTATADVDLIFLHQMGQHAVTVKASAYQATKNIAVSLVLDNTGSMGQAGIDALKKASHALVSAVESSAGDRTDIHMSLVPFVTAVNIKADGFDESWIDKDGKSLYNGWTFLNPALREARRNGERLAALPDNYADEINGVDQACNNQGEGQPAIEKREACQKRADAKVYPHASKLFALSGTTWKGCVEARPSPYNLSVDAPSAAKPDTLFVPYFAPDEPGVSTSAGGNDANTFNNSWLNDAITGADSLVQRSTLKYVRPDVKTIQEAKGVTRGPNRSCPTPVTPLTTDLSKIRAGIDAMQFWNGSGTNIPEGLAWGWRMLTPNAPFPQAEALQFGDVTKYIVLMTDGRNVAYGGKNTINKSDYSSYGFLASERIGGTTDQGKAETKQNEWTLQLCEAVKKTGIQIFTVVYNEKDQGVQNMFKKCATQPTNFFMADNTTALQAVFARIGANMSVLRLTQ</sequence>
<keyword evidence="1" id="KW-0472">Membrane</keyword>
<keyword evidence="1" id="KW-1133">Transmembrane helix</keyword>